<accession>A0A2U2BPG3</accession>
<reference evidence="8 9" key="1">
    <citation type="submission" date="2018-05" db="EMBL/GenBank/DDBJ databases">
        <title>Genome Sequence of an Efficient Indole-Degrading Bacterium, Alcaligenes sp.YBY.</title>
        <authorList>
            <person name="Yang B."/>
        </authorList>
    </citation>
    <scope>NUCLEOTIDE SEQUENCE [LARGE SCALE GENOMIC DNA]</scope>
    <source>
        <strain evidence="8 9">YBY</strain>
    </source>
</reference>
<feature type="transmembrane region" description="Helical" evidence="6">
    <location>
        <begin position="253"/>
        <end position="273"/>
    </location>
</feature>
<dbReference type="Pfam" id="PF00482">
    <property type="entry name" value="T2SSF"/>
    <property type="match status" value="1"/>
</dbReference>
<feature type="domain" description="Type II secretion system protein GspF" evidence="7">
    <location>
        <begin position="113"/>
        <end position="238"/>
    </location>
</feature>
<sequence length="281" mass="31485">MRLLSILLIVLGTTALAYVLLRSGQRLATRYRQQLLKQSEQSLQSHFVFVRSQYLAFGAWALLPLIFLTAWWLMQSFWLAVMVVLLVAVTPLVLLRRMARRRLEMLRRQLPDFVLSLALSLQAGLALQAALQQLSQSLPAPLGQELRLLLRQQRLGLNAKDSYQDLLGRVPVAELAMLFSALQMGQSTGAGLGERLKILSQTIRARLTIEDKIVALTAQARLQARIMFCLPGFVAGALYLLDATAFEQAWFNTLGVWVAGALVVMLLMGLWWMQVILRGEG</sequence>
<keyword evidence="2" id="KW-1003">Cell membrane</keyword>
<evidence type="ECO:0000256" key="1">
    <source>
        <dbReference type="ARBA" id="ARBA00004651"/>
    </source>
</evidence>
<evidence type="ECO:0000256" key="3">
    <source>
        <dbReference type="ARBA" id="ARBA00022692"/>
    </source>
</evidence>
<evidence type="ECO:0000256" key="4">
    <source>
        <dbReference type="ARBA" id="ARBA00022989"/>
    </source>
</evidence>
<evidence type="ECO:0000313" key="9">
    <source>
        <dbReference type="Proteomes" id="UP000245216"/>
    </source>
</evidence>
<dbReference type="Proteomes" id="UP000245216">
    <property type="component" value="Unassembled WGS sequence"/>
</dbReference>
<feature type="transmembrane region" description="Helical" evidence="6">
    <location>
        <begin position="6"/>
        <end position="24"/>
    </location>
</feature>
<proteinExistence type="predicted"/>
<organism evidence="8 9">
    <name type="scientific">Alcaligenes faecalis</name>
    <dbReference type="NCBI Taxonomy" id="511"/>
    <lineage>
        <taxon>Bacteria</taxon>
        <taxon>Pseudomonadati</taxon>
        <taxon>Pseudomonadota</taxon>
        <taxon>Betaproteobacteria</taxon>
        <taxon>Burkholderiales</taxon>
        <taxon>Alcaligenaceae</taxon>
        <taxon>Alcaligenes</taxon>
    </lineage>
</organism>
<evidence type="ECO:0000256" key="5">
    <source>
        <dbReference type="ARBA" id="ARBA00023136"/>
    </source>
</evidence>
<keyword evidence="3 6" id="KW-0812">Transmembrane</keyword>
<evidence type="ECO:0000256" key="2">
    <source>
        <dbReference type="ARBA" id="ARBA00022475"/>
    </source>
</evidence>
<dbReference type="PANTHER" id="PTHR35007">
    <property type="entry name" value="INTEGRAL MEMBRANE PROTEIN-RELATED"/>
    <property type="match status" value="1"/>
</dbReference>
<evidence type="ECO:0000256" key="6">
    <source>
        <dbReference type="SAM" id="Phobius"/>
    </source>
</evidence>
<keyword evidence="4 6" id="KW-1133">Transmembrane helix</keyword>
<evidence type="ECO:0000313" key="8">
    <source>
        <dbReference type="EMBL" id="PWE15888.1"/>
    </source>
</evidence>
<gene>
    <name evidence="8" type="ORF">DF183_03945</name>
</gene>
<dbReference type="AlphaFoldDB" id="A0A2U2BPG3"/>
<dbReference type="InterPro" id="IPR042094">
    <property type="entry name" value="T2SS_GspF_sf"/>
</dbReference>
<dbReference type="EMBL" id="QEXO01000001">
    <property type="protein sequence ID" value="PWE15888.1"/>
    <property type="molecule type" value="Genomic_DNA"/>
</dbReference>
<feature type="transmembrane region" description="Helical" evidence="6">
    <location>
        <begin position="54"/>
        <end position="73"/>
    </location>
</feature>
<comment type="subcellular location">
    <subcellularLocation>
        <location evidence="1">Cell membrane</location>
        <topology evidence="1">Multi-pass membrane protein</topology>
    </subcellularLocation>
</comment>
<evidence type="ECO:0000259" key="7">
    <source>
        <dbReference type="Pfam" id="PF00482"/>
    </source>
</evidence>
<feature type="transmembrane region" description="Helical" evidence="6">
    <location>
        <begin position="79"/>
        <end position="99"/>
    </location>
</feature>
<feature type="transmembrane region" description="Helical" evidence="6">
    <location>
        <begin position="222"/>
        <end position="241"/>
    </location>
</feature>
<dbReference type="STRING" id="511.UZ73_01155"/>
<dbReference type="RefSeq" id="WP_109088433.1">
    <property type="nucleotide sequence ID" value="NZ_QEXO01000001.1"/>
</dbReference>
<name>A0A2U2BPG3_ALCFA</name>
<keyword evidence="5 6" id="KW-0472">Membrane</keyword>
<dbReference type="InterPro" id="IPR018076">
    <property type="entry name" value="T2SS_GspF_dom"/>
</dbReference>
<reference evidence="8 9" key="2">
    <citation type="submission" date="2018-05" db="EMBL/GenBank/DDBJ databases">
        <authorList>
            <person name="Lanie J.A."/>
            <person name="Ng W.-L."/>
            <person name="Kazmierczak K.M."/>
            <person name="Andrzejewski T.M."/>
            <person name="Davidsen T.M."/>
            <person name="Wayne K.J."/>
            <person name="Tettelin H."/>
            <person name="Glass J.I."/>
            <person name="Rusch D."/>
            <person name="Podicherti R."/>
            <person name="Tsui H.-C.T."/>
            <person name="Winkler M.E."/>
        </authorList>
    </citation>
    <scope>NUCLEOTIDE SEQUENCE [LARGE SCALE GENOMIC DNA]</scope>
    <source>
        <strain evidence="8 9">YBY</strain>
    </source>
</reference>
<dbReference type="Gene3D" id="1.20.81.30">
    <property type="entry name" value="Type II secretion system (T2SS), domain F"/>
    <property type="match status" value="1"/>
</dbReference>
<dbReference type="PANTHER" id="PTHR35007:SF1">
    <property type="entry name" value="PILUS ASSEMBLY PROTEIN"/>
    <property type="match status" value="1"/>
</dbReference>
<dbReference type="GO" id="GO:0005886">
    <property type="term" value="C:plasma membrane"/>
    <property type="evidence" value="ECO:0007669"/>
    <property type="project" value="UniProtKB-SubCell"/>
</dbReference>
<comment type="caution">
    <text evidence="8">The sequence shown here is derived from an EMBL/GenBank/DDBJ whole genome shotgun (WGS) entry which is preliminary data.</text>
</comment>
<protein>
    <submittedName>
        <fullName evidence="8">Type II secretion protein F</fullName>
    </submittedName>
</protein>